<accession>A0AAV9PJQ7</accession>
<evidence type="ECO:0000313" key="2">
    <source>
        <dbReference type="EMBL" id="KAK5173149.1"/>
    </source>
</evidence>
<keyword evidence="3" id="KW-1185">Reference proteome</keyword>
<proteinExistence type="predicted"/>
<feature type="compositionally biased region" description="Polar residues" evidence="1">
    <location>
        <begin position="343"/>
        <end position="356"/>
    </location>
</feature>
<dbReference type="RefSeq" id="XP_064661867.1">
    <property type="nucleotide sequence ID" value="XM_064800528.1"/>
</dbReference>
<comment type="caution">
    <text evidence="2">The sequence shown here is derived from an EMBL/GenBank/DDBJ whole genome shotgun (WGS) entry which is preliminary data.</text>
</comment>
<feature type="compositionally biased region" description="Basic and acidic residues" evidence="1">
    <location>
        <begin position="130"/>
        <end position="169"/>
    </location>
</feature>
<feature type="region of interest" description="Disordered" evidence="1">
    <location>
        <begin position="257"/>
        <end position="328"/>
    </location>
</feature>
<gene>
    <name evidence="2" type="ORF">LTR77_003271</name>
</gene>
<dbReference type="GeneID" id="89924618"/>
<evidence type="ECO:0000313" key="3">
    <source>
        <dbReference type="Proteomes" id="UP001337655"/>
    </source>
</evidence>
<feature type="region of interest" description="Disordered" evidence="1">
    <location>
        <begin position="1"/>
        <end position="205"/>
    </location>
</feature>
<protein>
    <submittedName>
        <fullName evidence="2">Uncharacterized protein</fullName>
    </submittedName>
</protein>
<reference evidence="2 3" key="1">
    <citation type="submission" date="2023-08" db="EMBL/GenBank/DDBJ databases">
        <title>Black Yeasts Isolated from many extreme environments.</title>
        <authorList>
            <person name="Coleine C."/>
            <person name="Stajich J.E."/>
            <person name="Selbmann L."/>
        </authorList>
    </citation>
    <scope>NUCLEOTIDE SEQUENCE [LARGE SCALE GENOMIC DNA]</scope>
    <source>
        <strain evidence="2 3">CCFEE 5935</strain>
    </source>
</reference>
<dbReference type="AlphaFoldDB" id="A0AAV9PJQ7"/>
<feature type="compositionally biased region" description="Low complexity" evidence="1">
    <location>
        <begin position="76"/>
        <end position="86"/>
    </location>
</feature>
<name>A0AAV9PJQ7_9PEZI</name>
<evidence type="ECO:0000256" key="1">
    <source>
        <dbReference type="SAM" id="MobiDB-lite"/>
    </source>
</evidence>
<feature type="region of interest" description="Disordered" evidence="1">
    <location>
        <begin position="343"/>
        <end position="365"/>
    </location>
</feature>
<sequence>MTICGCGRKSNEDHPSHAHEGALPPARTPRGRSRRQSSTAATCTPGRDSVALPDLYAQRDDDGNIVQTPRRTRTHGSTPTTSPRTARSARRSRTRSGPPQPSTQPLRPSQSEINDWAAQPGVASTNMPLPRERTNAQLEDARRQQLLERDARDHRAREQARREKRERSWQRLSAQGLNFGSGEGQGPADSEEGIGPALPRTQEDDDLITRLPSWSRGDDSHAWQEQIAPSFNADVLADTFPEFGRGLVRFARNAVALPPVEGPGPRTGDPPQRATQRSSKLRESRPSLVRRNATWPAPIEEQIRHSLQVARRTSVREPSPTPAFPPISAALKPTATIDEQIGCSLQQAAASRSTRTLPEGERDKR</sequence>
<dbReference type="Proteomes" id="UP001337655">
    <property type="component" value="Unassembled WGS sequence"/>
</dbReference>
<organism evidence="2 3">
    <name type="scientific">Saxophila tyrrhenica</name>
    <dbReference type="NCBI Taxonomy" id="1690608"/>
    <lineage>
        <taxon>Eukaryota</taxon>
        <taxon>Fungi</taxon>
        <taxon>Dikarya</taxon>
        <taxon>Ascomycota</taxon>
        <taxon>Pezizomycotina</taxon>
        <taxon>Dothideomycetes</taxon>
        <taxon>Dothideomycetidae</taxon>
        <taxon>Mycosphaerellales</taxon>
        <taxon>Extremaceae</taxon>
        <taxon>Saxophila</taxon>
    </lineage>
</organism>
<feature type="compositionally biased region" description="Basic and acidic residues" evidence="1">
    <location>
        <begin position="9"/>
        <end position="20"/>
    </location>
</feature>
<feature type="compositionally biased region" description="Polar residues" evidence="1">
    <location>
        <begin position="103"/>
        <end position="113"/>
    </location>
</feature>
<dbReference type="EMBL" id="JAVRRT010000004">
    <property type="protein sequence ID" value="KAK5173149.1"/>
    <property type="molecule type" value="Genomic_DNA"/>
</dbReference>